<organism evidence="7 8">
    <name type="scientific">Reyranella soli</name>
    <dbReference type="NCBI Taxonomy" id="1230389"/>
    <lineage>
        <taxon>Bacteria</taxon>
        <taxon>Pseudomonadati</taxon>
        <taxon>Pseudomonadota</taxon>
        <taxon>Alphaproteobacteria</taxon>
        <taxon>Hyphomicrobiales</taxon>
        <taxon>Reyranellaceae</taxon>
        <taxon>Reyranella</taxon>
    </lineage>
</organism>
<dbReference type="NCBIfam" id="NF033779">
    <property type="entry name" value="Tim44_TimA_adap"/>
    <property type="match status" value="1"/>
</dbReference>
<dbReference type="AlphaFoldDB" id="A0A512NSU7"/>
<evidence type="ECO:0000256" key="4">
    <source>
        <dbReference type="ARBA" id="ARBA00023136"/>
    </source>
</evidence>
<evidence type="ECO:0000313" key="7">
    <source>
        <dbReference type="EMBL" id="GEP62005.1"/>
    </source>
</evidence>
<dbReference type="GO" id="GO:0030150">
    <property type="term" value="P:protein import into mitochondrial matrix"/>
    <property type="evidence" value="ECO:0007669"/>
    <property type="project" value="TreeGrafter"/>
</dbReference>
<comment type="caution">
    <text evidence="7">The sequence shown here is derived from an EMBL/GenBank/DDBJ whole genome shotgun (WGS) entry which is preliminary data.</text>
</comment>
<reference evidence="7 8" key="1">
    <citation type="submission" date="2019-07" db="EMBL/GenBank/DDBJ databases">
        <title>Whole genome shotgun sequence of Reyranella soli NBRC 108950.</title>
        <authorList>
            <person name="Hosoyama A."/>
            <person name="Uohara A."/>
            <person name="Ohji S."/>
            <person name="Ichikawa N."/>
        </authorList>
    </citation>
    <scope>NUCLEOTIDE SEQUENCE [LARGE SCALE GENOMIC DNA]</scope>
    <source>
        <strain evidence="7 8">NBRC 108950</strain>
    </source>
</reference>
<feature type="region of interest" description="Disordered" evidence="5">
    <location>
        <begin position="28"/>
        <end position="84"/>
    </location>
</feature>
<dbReference type="PANTHER" id="PTHR10721:SF1">
    <property type="entry name" value="MITOCHONDRIAL IMPORT INNER MEMBRANE TRANSLOCASE SUBUNIT TIM44"/>
    <property type="match status" value="1"/>
</dbReference>
<dbReference type="Pfam" id="PF04280">
    <property type="entry name" value="Tim44"/>
    <property type="match status" value="1"/>
</dbReference>
<dbReference type="InterPro" id="IPR016985">
    <property type="entry name" value="UCP031890_Tim44-rel"/>
</dbReference>
<name>A0A512NSU7_9HYPH</name>
<dbReference type="PIRSF" id="PIRSF031890">
    <property type="entry name" value="UCP031890_transporter_Tim44"/>
    <property type="match status" value="1"/>
</dbReference>
<feature type="domain" description="Tim44-like" evidence="6">
    <location>
        <begin position="95"/>
        <end position="241"/>
    </location>
</feature>
<evidence type="ECO:0000256" key="5">
    <source>
        <dbReference type="SAM" id="MobiDB-lite"/>
    </source>
</evidence>
<keyword evidence="8" id="KW-1185">Reference proteome</keyword>
<dbReference type="SMART" id="SM00978">
    <property type="entry name" value="Tim44"/>
    <property type="match status" value="1"/>
</dbReference>
<evidence type="ECO:0000259" key="6">
    <source>
        <dbReference type="SMART" id="SM00978"/>
    </source>
</evidence>
<dbReference type="GO" id="GO:0051087">
    <property type="term" value="F:protein-folding chaperone binding"/>
    <property type="evidence" value="ECO:0007669"/>
    <property type="project" value="TreeGrafter"/>
</dbReference>
<evidence type="ECO:0000256" key="2">
    <source>
        <dbReference type="ARBA" id="ARBA00009597"/>
    </source>
</evidence>
<sequence length="243" mass="25655">MGNNYDIILIGLVAVFLILRLRSVLGKRTGNERPPARDPFTPPAPPTATPRVGDTPANQGNDNVVPLPTANAPAPRPSLATSGPGGIRATVMPTAATGVAAIRAADPSFEPIGFTGGARAAFTAIVEAFAKGDTATLRPLLDGPTFASFEAAIRGRIERKEKAETTLIGFEASDIAAAELQGTNASVTVRFVSEQINVLRNADSQIVDGNPNEVQKVIDLWTFRRDTKSSDPNWLLIKTESEG</sequence>
<dbReference type="Proteomes" id="UP000321058">
    <property type="component" value="Unassembled WGS sequence"/>
</dbReference>
<dbReference type="GO" id="GO:0016020">
    <property type="term" value="C:membrane"/>
    <property type="evidence" value="ECO:0007669"/>
    <property type="project" value="UniProtKB-SubCell"/>
</dbReference>
<comment type="subcellular location">
    <subcellularLocation>
        <location evidence="1">Membrane</location>
    </subcellularLocation>
</comment>
<dbReference type="InterPro" id="IPR039544">
    <property type="entry name" value="Tim44-like"/>
</dbReference>
<comment type="similarity">
    <text evidence="2">Belongs to the Tim44 family.</text>
</comment>
<dbReference type="SUPFAM" id="SSF54427">
    <property type="entry name" value="NTF2-like"/>
    <property type="match status" value="1"/>
</dbReference>
<keyword evidence="4" id="KW-0472">Membrane</keyword>
<evidence type="ECO:0000256" key="3">
    <source>
        <dbReference type="ARBA" id="ARBA00022946"/>
    </source>
</evidence>
<keyword evidence="3" id="KW-0809">Transit peptide</keyword>
<dbReference type="InterPro" id="IPR007379">
    <property type="entry name" value="Tim44-like_dom"/>
</dbReference>
<dbReference type="EMBL" id="BKAJ01000287">
    <property type="protein sequence ID" value="GEP62005.1"/>
    <property type="molecule type" value="Genomic_DNA"/>
</dbReference>
<proteinExistence type="inferred from homology"/>
<dbReference type="InterPro" id="IPR032710">
    <property type="entry name" value="NTF2-like_dom_sf"/>
</dbReference>
<dbReference type="PANTHER" id="PTHR10721">
    <property type="entry name" value="MITOCHONDRIAL IMPORT INNER MEMBRANE TRANSLOCASE SUBUNIT TIM44"/>
    <property type="match status" value="1"/>
</dbReference>
<protein>
    <recommendedName>
        <fullName evidence="6">Tim44-like domain-containing protein</fullName>
    </recommendedName>
</protein>
<dbReference type="RefSeq" id="WP_174826001.1">
    <property type="nucleotide sequence ID" value="NZ_BKAJ01000287.1"/>
</dbReference>
<evidence type="ECO:0000313" key="8">
    <source>
        <dbReference type="Proteomes" id="UP000321058"/>
    </source>
</evidence>
<gene>
    <name evidence="7" type="ORF">RSO01_91710</name>
</gene>
<dbReference type="Gene3D" id="3.10.450.240">
    <property type="match status" value="1"/>
</dbReference>
<accession>A0A512NSU7</accession>
<evidence type="ECO:0000256" key="1">
    <source>
        <dbReference type="ARBA" id="ARBA00004370"/>
    </source>
</evidence>